<feature type="DNA-binding region" description="OmpR/PhoB-type" evidence="12">
    <location>
        <begin position="130"/>
        <end position="228"/>
    </location>
</feature>
<dbReference type="GO" id="GO:0005829">
    <property type="term" value="C:cytosol"/>
    <property type="evidence" value="ECO:0007669"/>
    <property type="project" value="TreeGrafter"/>
</dbReference>
<dbReference type="SUPFAM" id="SSF52172">
    <property type="entry name" value="CheY-like"/>
    <property type="match status" value="1"/>
</dbReference>
<evidence type="ECO:0000313" key="15">
    <source>
        <dbReference type="EMBL" id="SHE41198.1"/>
    </source>
</evidence>
<proteinExistence type="predicted"/>
<dbReference type="Gene3D" id="6.10.250.690">
    <property type="match status" value="1"/>
</dbReference>
<dbReference type="FunFam" id="1.10.10.10:FF:000018">
    <property type="entry name" value="DNA-binding response regulator ResD"/>
    <property type="match status" value="1"/>
</dbReference>
<evidence type="ECO:0000259" key="14">
    <source>
        <dbReference type="PROSITE" id="PS51755"/>
    </source>
</evidence>
<keyword evidence="3" id="KW-0963">Cytoplasm</keyword>
<dbReference type="GO" id="GO:0006355">
    <property type="term" value="P:regulation of DNA-templated transcription"/>
    <property type="evidence" value="ECO:0007669"/>
    <property type="project" value="InterPro"/>
</dbReference>
<dbReference type="InterPro" id="IPR039420">
    <property type="entry name" value="WalR-like"/>
</dbReference>
<evidence type="ECO:0000256" key="6">
    <source>
        <dbReference type="ARBA" id="ARBA00023015"/>
    </source>
</evidence>
<gene>
    <name evidence="15" type="ORF">SAMN02745133_00399</name>
</gene>
<accession>A0A1M4TA18</accession>
<evidence type="ECO:0000256" key="8">
    <source>
        <dbReference type="ARBA" id="ARBA00023159"/>
    </source>
</evidence>
<dbReference type="Pfam" id="PF00486">
    <property type="entry name" value="Trans_reg_C"/>
    <property type="match status" value="1"/>
</dbReference>
<organism evidence="15 16">
    <name type="scientific">Desulforamulus putei DSM 12395</name>
    <dbReference type="NCBI Taxonomy" id="1121429"/>
    <lineage>
        <taxon>Bacteria</taxon>
        <taxon>Bacillati</taxon>
        <taxon>Bacillota</taxon>
        <taxon>Clostridia</taxon>
        <taxon>Eubacteriales</taxon>
        <taxon>Peptococcaceae</taxon>
        <taxon>Desulforamulus</taxon>
    </lineage>
</organism>
<keyword evidence="8" id="KW-0010">Activator</keyword>
<evidence type="ECO:0000256" key="10">
    <source>
        <dbReference type="ARBA" id="ARBA00024867"/>
    </source>
</evidence>
<evidence type="ECO:0000256" key="1">
    <source>
        <dbReference type="ARBA" id="ARBA00004496"/>
    </source>
</evidence>
<dbReference type="Gene3D" id="3.40.50.2300">
    <property type="match status" value="1"/>
</dbReference>
<dbReference type="Gene3D" id="1.10.10.10">
    <property type="entry name" value="Winged helix-like DNA-binding domain superfamily/Winged helix DNA-binding domain"/>
    <property type="match status" value="1"/>
</dbReference>
<evidence type="ECO:0000256" key="7">
    <source>
        <dbReference type="ARBA" id="ARBA00023125"/>
    </source>
</evidence>
<sequence length="230" mass="26164">MPKVLLVDDEERIRDLVKVYLTREGFAVEEHDSGTGVVAMVKDNHYHLVILDLMLPGTDGLTVCKEIRKFSRVPIIMLTAKGDEIDRVLGLEVGADDYIVKPFSPRELVARVKAVLRRTAPEQEPLEKTPGVLTFPNLVINPEFRTVEVSGKEISLTPREFDLLLYMARSPGRAFTRENLLENVWGYDFYGDLRTVDTHINRLRDKLTVEGLRQPIVTVWGVGYKFEVAK</sequence>
<dbReference type="EMBL" id="FQUY01000001">
    <property type="protein sequence ID" value="SHE41198.1"/>
    <property type="molecule type" value="Genomic_DNA"/>
</dbReference>
<evidence type="ECO:0000313" key="16">
    <source>
        <dbReference type="Proteomes" id="UP000184148"/>
    </source>
</evidence>
<dbReference type="Pfam" id="PF00072">
    <property type="entry name" value="Response_reg"/>
    <property type="match status" value="1"/>
</dbReference>
<dbReference type="InterPro" id="IPR001867">
    <property type="entry name" value="OmpR/PhoB-type_DNA-bd"/>
</dbReference>
<dbReference type="InterPro" id="IPR001789">
    <property type="entry name" value="Sig_transdc_resp-reg_receiver"/>
</dbReference>
<dbReference type="OrthoDB" id="9790454at2"/>
<dbReference type="PROSITE" id="PS51755">
    <property type="entry name" value="OMPR_PHOB"/>
    <property type="match status" value="1"/>
</dbReference>
<keyword evidence="7 12" id="KW-0238">DNA-binding</keyword>
<dbReference type="PROSITE" id="PS50110">
    <property type="entry name" value="RESPONSE_REGULATORY"/>
    <property type="match status" value="1"/>
</dbReference>
<dbReference type="SMART" id="SM00862">
    <property type="entry name" value="Trans_reg_C"/>
    <property type="match status" value="1"/>
</dbReference>
<evidence type="ECO:0000256" key="5">
    <source>
        <dbReference type="ARBA" id="ARBA00023012"/>
    </source>
</evidence>
<dbReference type="Proteomes" id="UP000184148">
    <property type="component" value="Unassembled WGS sequence"/>
</dbReference>
<name>A0A1M4TA18_9FIRM</name>
<feature type="modified residue" description="4-aspartylphosphate" evidence="11">
    <location>
        <position position="52"/>
    </location>
</feature>
<dbReference type="InterPro" id="IPR011006">
    <property type="entry name" value="CheY-like_superfamily"/>
</dbReference>
<comment type="subcellular location">
    <subcellularLocation>
        <location evidence="1">Cytoplasm</location>
    </subcellularLocation>
</comment>
<dbReference type="CDD" id="cd00383">
    <property type="entry name" value="trans_reg_C"/>
    <property type="match status" value="1"/>
</dbReference>
<evidence type="ECO:0000259" key="13">
    <source>
        <dbReference type="PROSITE" id="PS50110"/>
    </source>
</evidence>
<dbReference type="InterPro" id="IPR016032">
    <property type="entry name" value="Sig_transdc_resp-reg_C-effctor"/>
</dbReference>
<dbReference type="InterPro" id="IPR036388">
    <property type="entry name" value="WH-like_DNA-bd_sf"/>
</dbReference>
<dbReference type="PANTHER" id="PTHR48111:SF44">
    <property type="entry name" value="TRANSCRIPTIONAL REGULATORY PROTEIN RESD"/>
    <property type="match status" value="1"/>
</dbReference>
<evidence type="ECO:0000256" key="3">
    <source>
        <dbReference type="ARBA" id="ARBA00022490"/>
    </source>
</evidence>
<feature type="domain" description="OmpR/PhoB-type" evidence="14">
    <location>
        <begin position="130"/>
        <end position="228"/>
    </location>
</feature>
<evidence type="ECO:0000256" key="2">
    <source>
        <dbReference type="ARBA" id="ARBA00018672"/>
    </source>
</evidence>
<evidence type="ECO:0000256" key="11">
    <source>
        <dbReference type="PROSITE-ProRule" id="PRU00169"/>
    </source>
</evidence>
<dbReference type="FunFam" id="3.40.50.2300:FF:000001">
    <property type="entry name" value="DNA-binding response regulator PhoB"/>
    <property type="match status" value="1"/>
</dbReference>
<evidence type="ECO:0000256" key="4">
    <source>
        <dbReference type="ARBA" id="ARBA00022553"/>
    </source>
</evidence>
<keyword evidence="9" id="KW-0804">Transcription</keyword>
<keyword evidence="16" id="KW-1185">Reference proteome</keyword>
<feature type="domain" description="Response regulatory" evidence="13">
    <location>
        <begin position="3"/>
        <end position="116"/>
    </location>
</feature>
<dbReference type="AlphaFoldDB" id="A0A1M4TA18"/>
<dbReference type="GO" id="GO:0032993">
    <property type="term" value="C:protein-DNA complex"/>
    <property type="evidence" value="ECO:0007669"/>
    <property type="project" value="TreeGrafter"/>
</dbReference>
<dbReference type="GO" id="GO:0000156">
    <property type="term" value="F:phosphorelay response regulator activity"/>
    <property type="evidence" value="ECO:0007669"/>
    <property type="project" value="TreeGrafter"/>
</dbReference>
<protein>
    <recommendedName>
        <fullName evidence="2">Stage 0 sporulation protein A homolog</fullName>
    </recommendedName>
</protein>
<dbReference type="PANTHER" id="PTHR48111">
    <property type="entry name" value="REGULATOR OF RPOS"/>
    <property type="match status" value="1"/>
</dbReference>
<dbReference type="GO" id="GO:0000976">
    <property type="term" value="F:transcription cis-regulatory region binding"/>
    <property type="evidence" value="ECO:0007669"/>
    <property type="project" value="TreeGrafter"/>
</dbReference>
<dbReference type="RefSeq" id="WP_073234868.1">
    <property type="nucleotide sequence ID" value="NZ_FQUY01000001.1"/>
</dbReference>
<evidence type="ECO:0000256" key="9">
    <source>
        <dbReference type="ARBA" id="ARBA00023163"/>
    </source>
</evidence>
<keyword evidence="6" id="KW-0805">Transcription regulation</keyword>
<comment type="function">
    <text evidence="10">May play the central regulatory role in sporulation. It may be an element of the effector pathway responsible for the activation of sporulation genes in response to nutritional stress. Spo0A may act in concert with spo0H (a sigma factor) to control the expression of some genes that are critical to the sporulation process.</text>
</comment>
<dbReference type="SMART" id="SM00448">
    <property type="entry name" value="REC"/>
    <property type="match status" value="1"/>
</dbReference>
<keyword evidence="4 11" id="KW-0597">Phosphoprotein</keyword>
<reference evidence="16" key="1">
    <citation type="submission" date="2016-11" db="EMBL/GenBank/DDBJ databases">
        <authorList>
            <person name="Varghese N."/>
            <person name="Submissions S."/>
        </authorList>
    </citation>
    <scope>NUCLEOTIDE SEQUENCE [LARGE SCALE GENOMIC DNA]</scope>
    <source>
        <strain evidence="16">DSM 12395</strain>
    </source>
</reference>
<keyword evidence="5" id="KW-0902">Two-component regulatory system</keyword>
<dbReference type="STRING" id="1121429.SAMN02745133_00399"/>
<dbReference type="SUPFAM" id="SSF46894">
    <property type="entry name" value="C-terminal effector domain of the bipartite response regulators"/>
    <property type="match status" value="1"/>
</dbReference>
<evidence type="ECO:0000256" key="12">
    <source>
        <dbReference type="PROSITE-ProRule" id="PRU01091"/>
    </source>
</evidence>